<protein>
    <submittedName>
        <fullName evidence="2">Uncharacterized protein</fullName>
    </submittedName>
</protein>
<evidence type="ECO:0000313" key="2">
    <source>
        <dbReference type="EMBL" id="JAC64721.1"/>
    </source>
</evidence>
<organism evidence="2">
    <name type="scientific">Tetraselmis sp. GSL018</name>
    <dbReference type="NCBI Taxonomy" id="582737"/>
    <lineage>
        <taxon>Eukaryota</taxon>
        <taxon>Viridiplantae</taxon>
        <taxon>Chlorophyta</taxon>
        <taxon>core chlorophytes</taxon>
        <taxon>Chlorodendrophyceae</taxon>
        <taxon>Chlorodendrales</taxon>
        <taxon>Chlorodendraceae</taxon>
        <taxon>Tetraselmis</taxon>
    </lineage>
</organism>
<dbReference type="EMBL" id="GBEZ01022088">
    <property type="protein sequence ID" value="JAC64721.1"/>
    <property type="molecule type" value="Transcribed_RNA"/>
</dbReference>
<proteinExistence type="predicted"/>
<feature type="region of interest" description="Disordered" evidence="1">
    <location>
        <begin position="1"/>
        <end position="73"/>
    </location>
</feature>
<evidence type="ECO:0000256" key="1">
    <source>
        <dbReference type="SAM" id="MobiDB-lite"/>
    </source>
</evidence>
<gene>
    <name evidence="2" type="ORF">TSPGSL018_17688</name>
</gene>
<name>A0A061R2G7_9CHLO</name>
<dbReference type="AlphaFoldDB" id="A0A061R2G7"/>
<feature type="compositionally biased region" description="Basic and acidic residues" evidence="1">
    <location>
        <begin position="32"/>
        <end position="41"/>
    </location>
</feature>
<sequence>MKPTKGTMKKIKGGEDANRAHGAVGGRLAQRQRFDGARSSERWSTSTRSLPGHQGSRLYGSRRAYGSRWAQRV</sequence>
<accession>A0A061R2G7</accession>
<reference evidence="2" key="1">
    <citation type="submission" date="2014-05" db="EMBL/GenBank/DDBJ databases">
        <title>The transcriptome of the halophilic microalga Tetraselmis sp. GSL018 isolated from the Great Salt Lake, Utah.</title>
        <authorList>
            <person name="Jinkerson R.E."/>
            <person name="D'Adamo S."/>
            <person name="Posewitz M.C."/>
        </authorList>
    </citation>
    <scope>NUCLEOTIDE SEQUENCE</scope>
    <source>
        <strain evidence="2">GSL018</strain>
    </source>
</reference>